<dbReference type="EMBL" id="QSTL01000006">
    <property type="protein sequence ID" value="RGM56050.1"/>
    <property type="molecule type" value="Genomic_DNA"/>
</dbReference>
<dbReference type="AlphaFoldDB" id="A0A174IPU7"/>
<dbReference type="EMBL" id="CYZF01000007">
    <property type="protein sequence ID" value="CUO87005.1"/>
    <property type="molecule type" value="Genomic_DNA"/>
</dbReference>
<evidence type="ECO:0000313" key="4">
    <source>
        <dbReference type="Proteomes" id="UP000261295"/>
    </source>
</evidence>
<gene>
    <name evidence="2" type="ORF">DXC07_08265</name>
    <name evidence="1" type="ORF">ERS417307_02605</name>
</gene>
<evidence type="ECO:0000313" key="1">
    <source>
        <dbReference type="EMBL" id="CUO87005.1"/>
    </source>
</evidence>
<sequence>MKNIKFTEELNNEVENVVENTKVSAAFVQELKEAFLMFPVRTDMRFKQSSKGELIISVTVVYATGMTQHFEGAGDADLISAIHFGMAKMINGLHDYKAEEHEVEIAQEGENLVMELFKQYINSTMRGYIEADWYNNGGERYRCVRFSSTFNGNVKFCMKATDEVNSLIREACKPEWMKKSEAETEQQVPEQNEVA</sequence>
<reference evidence="2 4" key="2">
    <citation type="submission" date="2018-08" db="EMBL/GenBank/DDBJ databases">
        <title>A genome reference for cultivated species of the human gut microbiota.</title>
        <authorList>
            <person name="Zou Y."/>
            <person name="Xue W."/>
            <person name="Luo G."/>
        </authorList>
    </citation>
    <scope>NUCLEOTIDE SEQUENCE [LARGE SCALE GENOMIC DNA]</scope>
    <source>
        <strain evidence="2 4">OM07-9</strain>
    </source>
</reference>
<evidence type="ECO:0000313" key="3">
    <source>
        <dbReference type="Proteomes" id="UP000095419"/>
    </source>
</evidence>
<name>A0A174IPU7_BACUN</name>
<proteinExistence type="predicted"/>
<evidence type="ECO:0000313" key="2">
    <source>
        <dbReference type="EMBL" id="RGM56050.1"/>
    </source>
</evidence>
<protein>
    <submittedName>
        <fullName evidence="1">Uncharacterized protein</fullName>
    </submittedName>
</protein>
<dbReference type="RefSeq" id="WP_057088738.1">
    <property type="nucleotide sequence ID" value="NZ_CYZF01000007.1"/>
</dbReference>
<reference evidence="1 3" key="1">
    <citation type="submission" date="2015-09" db="EMBL/GenBank/DDBJ databases">
        <authorList>
            <consortium name="Pathogen Informatics"/>
        </authorList>
    </citation>
    <scope>NUCLEOTIDE SEQUENCE [LARGE SCALE GENOMIC DNA]</scope>
    <source>
        <strain evidence="1 3">2789STDY5608791</strain>
    </source>
</reference>
<organism evidence="1 3">
    <name type="scientific">Bacteroides uniformis</name>
    <dbReference type="NCBI Taxonomy" id="820"/>
    <lineage>
        <taxon>Bacteria</taxon>
        <taxon>Pseudomonadati</taxon>
        <taxon>Bacteroidota</taxon>
        <taxon>Bacteroidia</taxon>
        <taxon>Bacteroidales</taxon>
        <taxon>Bacteroidaceae</taxon>
        <taxon>Bacteroides</taxon>
    </lineage>
</organism>
<dbReference type="Proteomes" id="UP000095419">
    <property type="component" value="Unassembled WGS sequence"/>
</dbReference>
<dbReference type="Proteomes" id="UP000261295">
    <property type="component" value="Unassembled WGS sequence"/>
</dbReference>
<accession>A0A174IPU7</accession>